<gene>
    <name evidence="9" type="ORF">C8D85_3299</name>
</gene>
<dbReference type="EC" id="2.6.1.-" evidence="7"/>
<dbReference type="GO" id="GO:0004069">
    <property type="term" value="F:L-aspartate:2-oxoglutarate aminotransferase activity"/>
    <property type="evidence" value="ECO:0007669"/>
    <property type="project" value="TreeGrafter"/>
</dbReference>
<dbReference type="GO" id="GO:0033585">
    <property type="term" value="P:L-phenylalanine biosynthetic process from chorismate via phenylpyruvate"/>
    <property type="evidence" value="ECO:0007669"/>
    <property type="project" value="TreeGrafter"/>
</dbReference>
<evidence type="ECO:0000313" key="10">
    <source>
        <dbReference type="Proteomes" id="UP000295729"/>
    </source>
</evidence>
<evidence type="ECO:0000256" key="1">
    <source>
        <dbReference type="ARBA" id="ARBA00001933"/>
    </source>
</evidence>
<evidence type="ECO:0000256" key="7">
    <source>
        <dbReference type="RuleBase" id="RU000481"/>
    </source>
</evidence>
<dbReference type="Proteomes" id="UP000295729">
    <property type="component" value="Unassembled WGS sequence"/>
</dbReference>
<dbReference type="EMBL" id="SNZA01000006">
    <property type="protein sequence ID" value="TDR06367.1"/>
    <property type="molecule type" value="Genomic_DNA"/>
</dbReference>
<dbReference type="InterPro" id="IPR004839">
    <property type="entry name" value="Aminotransferase_I/II_large"/>
</dbReference>
<dbReference type="AlphaFoldDB" id="A0A4R6X8A0"/>
<dbReference type="CDD" id="cd00609">
    <property type="entry name" value="AAT_like"/>
    <property type="match status" value="1"/>
</dbReference>
<sequence length="396" mass="43878">MFFESLSSAPHDPIMALSSLCLQDTRSQKLDLGIGVYRNALGQTPVFDAVKAAEQSLVAAQDSKAYVGMQGHLGFNRAMTSLILGEQWETSRVRTLQTPGASGALRLLADLIARTNADATIWLSDPSYTNHEPIFRAAGLDVRYYPYFDAATKQVNSDAMIAQLSQLGTNDVVVLHGCCHNPTGADMSLELWQQVTELSLKTGFLPFIDMAYQGFGRSLEEDAQGTRYLTTRVPSFLLASSCSKNFGLYRERVGVAMMAGHSEKASDSMLSQLLSLARNSYTMPPDHGAAIVAAILSYESLKASWQAELSHMTQHIQNTRKQLRQALEHRFNRDYSFIEQHQGMFSMLGIDTDSVHRLRTQKAIYLLDNGRLNLAGLAPSQIEYFADSLFAVERMQ</sequence>
<dbReference type="InterPro" id="IPR000796">
    <property type="entry name" value="Asp_trans"/>
</dbReference>
<feature type="domain" description="Aminotransferase class I/classII large" evidence="8">
    <location>
        <begin position="28"/>
        <end position="389"/>
    </location>
</feature>
<dbReference type="Gene3D" id="3.40.640.10">
    <property type="entry name" value="Type I PLP-dependent aspartate aminotransferase-like (Major domain)"/>
    <property type="match status" value="1"/>
</dbReference>
<dbReference type="InterPro" id="IPR015421">
    <property type="entry name" value="PyrdxlP-dep_Trfase_major"/>
</dbReference>
<dbReference type="PROSITE" id="PS00105">
    <property type="entry name" value="AA_TRANSFER_CLASS_1"/>
    <property type="match status" value="1"/>
</dbReference>
<organism evidence="9 10">
    <name type="scientific">Marinomonas communis</name>
    <dbReference type="NCBI Taxonomy" id="28254"/>
    <lineage>
        <taxon>Bacteria</taxon>
        <taxon>Pseudomonadati</taxon>
        <taxon>Pseudomonadota</taxon>
        <taxon>Gammaproteobacteria</taxon>
        <taxon>Oceanospirillales</taxon>
        <taxon>Oceanospirillaceae</taxon>
        <taxon>Marinomonas</taxon>
    </lineage>
</organism>
<comment type="subunit">
    <text evidence="3">Homodimer.</text>
</comment>
<dbReference type="GO" id="GO:0005829">
    <property type="term" value="C:cytosol"/>
    <property type="evidence" value="ECO:0007669"/>
    <property type="project" value="TreeGrafter"/>
</dbReference>
<evidence type="ECO:0000256" key="6">
    <source>
        <dbReference type="ARBA" id="ARBA00022898"/>
    </source>
</evidence>
<reference evidence="9 10" key="1">
    <citation type="submission" date="2019-03" db="EMBL/GenBank/DDBJ databases">
        <title>Genomic Encyclopedia of Type Strains, Phase IV (KMG-IV): sequencing the most valuable type-strain genomes for metagenomic binning, comparative biology and taxonomic classification.</title>
        <authorList>
            <person name="Goeker M."/>
        </authorList>
    </citation>
    <scope>NUCLEOTIDE SEQUENCE [LARGE SCALE GENOMIC DNA]</scope>
    <source>
        <strain evidence="9 10">DSM 5604</strain>
    </source>
</reference>
<dbReference type="InterPro" id="IPR015422">
    <property type="entry name" value="PyrdxlP-dep_Trfase_small"/>
</dbReference>
<evidence type="ECO:0000256" key="3">
    <source>
        <dbReference type="ARBA" id="ARBA00011738"/>
    </source>
</evidence>
<evidence type="ECO:0000259" key="8">
    <source>
        <dbReference type="Pfam" id="PF00155"/>
    </source>
</evidence>
<keyword evidence="5 7" id="KW-0808">Transferase</keyword>
<comment type="caution">
    <text evidence="9">The sequence shown here is derived from an EMBL/GenBank/DDBJ whole genome shotgun (WGS) entry which is preliminary data.</text>
</comment>
<dbReference type="GO" id="GO:0030170">
    <property type="term" value="F:pyridoxal phosphate binding"/>
    <property type="evidence" value="ECO:0007669"/>
    <property type="project" value="InterPro"/>
</dbReference>
<dbReference type="PRINTS" id="PR00799">
    <property type="entry name" value="TRANSAMINASE"/>
</dbReference>
<keyword evidence="6" id="KW-0663">Pyridoxal phosphate</keyword>
<dbReference type="InterPro" id="IPR015424">
    <property type="entry name" value="PyrdxlP-dep_Trfase"/>
</dbReference>
<evidence type="ECO:0000313" key="9">
    <source>
        <dbReference type="EMBL" id="TDR06367.1"/>
    </source>
</evidence>
<dbReference type="GO" id="GO:0042802">
    <property type="term" value="F:identical protein binding"/>
    <property type="evidence" value="ECO:0007669"/>
    <property type="project" value="TreeGrafter"/>
</dbReference>
<evidence type="ECO:0000256" key="2">
    <source>
        <dbReference type="ARBA" id="ARBA00007441"/>
    </source>
</evidence>
<dbReference type="Gene3D" id="3.90.1150.10">
    <property type="entry name" value="Aspartate Aminotransferase, domain 1"/>
    <property type="match status" value="1"/>
</dbReference>
<dbReference type="SUPFAM" id="SSF53383">
    <property type="entry name" value="PLP-dependent transferases"/>
    <property type="match status" value="1"/>
</dbReference>
<dbReference type="RefSeq" id="WP_133564787.1">
    <property type="nucleotide sequence ID" value="NZ_SNZA01000006.1"/>
</dbReference>
<protein>
    <recommendedName>
        <fullName evidence="7">Aminotransferase</fullName>
        <ecNumber evidence="7">2.6.1.-</ecNumber>
    </recommendedName>
</protein>
<dbReference type="PANTHER" id="PTHR11879">
    <property type="entry name" value="ASPARTATE AMINOTRANSFERASE"/>
    <property type="match status" value="1"/>
</dbReference>
<keyword evidence="10" id="KW-1185">Reference proteome</keyword>
<dbReference type="NCBIfam" id="NF006719">
    <property type="entry name" value="PRK09257.1"/>
    <property type="match status" value="1"/>
</dbReference>
<evidence type="ECO:0000256" key="4">
    <source>
        <dbReference type="ARBA" id="ARBA00022576"/>
    </source>
</evidence>
<dbReference type="Pfam" id="PF00155">
    <property type="entry name" value="Aminotran_1_2"/>
    <property type="match status" value="1"/>
</dbReference>
<dbReference type="OrthoDB" id="9766445at2"/>
<name>A0A4R6X8A0_9GAMM</name>
<comment type="cofactor">
    <cofactor evidence="1 7">
        <name>pyridoxal 5'-phosphate</name>
        <dbReference type="ChEBI" id="CHEBI:597326"/>
    </cofactor>
</comment>
<proteinExistence type="inferred from homology"/>
<dbReference type="GO" id="GO:0004838">
    <property type="term" value="F:L-tyrosine-2-oxoglutarate transaminase activity"/>
    <property type="evidence" value="ECO:0007669"/>
    <property type="project" value="TreeGrafter"/>
</dbReference>
<dbReference type="InterPro" id="IPR004838">
    <property type="entry name" value="NHTrfase_class1_PyrdxlP-BS"/>
</dbReference>
<accession>A0A4R6X8A0</accession>
<evidence type="ECO:0000256" key="5">
    <source>
        <dbReference type="ARBA" id="ARBA00022679"/>
    </source>
</evidence>
<keyword evidence="4 7" id="KW-0032">Aminotransferase</keyword>
<dbReference type="PANTHER" id="PTHR11879:SF22">
    <property type="entry name" value="ASPARTATE AMINOTRANSFERASE, MITOCHONDRIAL"/>
    <property type="match status" value="1"/>
</dbReference>
<comment type="similarity">
    <text evidence="2 7">Belongs to the class-I pyridoxal-phosphate-dependent aminotransferase family.</text>
</comment>